<gene>
    <name evidence="2" type="ORF">EB796_013847</name>
</gene>
<evidence type="ECO:0000313" key="2">
    <source>
        <dbReference type="EMBL" id="KAF6027850.1"/>
    </source>
</evidence>
<dbReference type="PANTHER" id="PTHR46641">
    <property type="entry name" value="FMRFAMIDE RECEPTOR-RELATED"/>
    <property type="match status" value="1"/>
</dbReference>
<proteinExistence type="predicted"/>
<reference evidence="2" key="1">
    <citation type="submission" date="2020-06" db="EMBL/GenBank/DDBJ databases">
        <title>Draft genome of Bugula neritina, a colonial animal packing powerful symbionts and potential medicines.</title>
        <authorList>
            <person name="Rayko M."/>
        </authorList>
    </citation>
    <scope>NUCLEOTIDE SEQUENCE [LARGE SCALE GENOMIC DNA]</scope>
    <source>
        <strain evidence="2">Kwan_BN1</strain>
    </source>
</reference>
<comment type="caution">
    <text evidence="2">The sequence shown here is derived from an EMBL/GenBank/DDBJ whole genome shotgun (WGS) entry which is preliminary data.</text>
</comment>
<accession>A0A7J7JNE4</accession>
<dbReference type="AlphaFoldDB" id="A0A7J7JNE4"/>
<keyword evidence="1" id="KW-0812">Transmembrane</keyword>
<feature type="transmembrane region" description="Helical" evidence="1">
    <location>
        <begin position="84"/>
        <end position="107"/>
    </location>
</feature>
<dbReference type="Proteomes" id="UP000593567">
    <property type="component" value="Unassembled WGS sequence"/>
</dbReference>
<evidence type="ECO:0008006" key="4">
    <source>
        <dbReference type="Google" id="ProtNLM"/>
    </source>
</evidence>
<keyword evidence="3" id="KW-1185">Reference proteome</keyword>
<dbReference type="SUPFAM" id="SSF81321">
    <property type="entry name" value="Family A G protein-coupled receptor-like"/>
    <property type="match status" value="1"/>
</dbReference>
<sequence>MADKTELQLSENTTNPFPDYNYDKLFNHSDLLDCRNISLLLLCPKIFVERHGYDQYHLCTQYIGESGIYDYDGFKSVQRIKYVIYGWCITVICLLGIVGNILSFIIMQSKDFKGSTTTIYLKALMVIDSFYLTANLIYYGLLLGMKVGKWTITIFPAITRIYVAFNMIDIFRTCSVLFTVAVTVESLKIVYTENKQTCYIGYDLDSDDISNTKVLYFEGGHLFLLYYTNAMY</sequence>
<dbReference type="InterPro" id="IPR052954">
    <property type="entry name" value="GPCR-Ligand_Int"/>
</dbReference>
<protein>
    <recommendedName>
        <fullName evidence="4">G-protein coupled receptors family 1 profile domain-containing protein</fullName>
    </recommendedName>
</protein>
<organism evidence="2 3">
    <name type="scientific">Bugula neritina</name>
    <name type="common">Brown bryozoan</name>
    <name type="synonym">Sertularia neritina</name>
    <dbReference type="NCBI Taxonomy" id="10212"/>
    <lineage>
        <taxon>Eukaryota</taxon>
        <taxon>Metazoa</taxon>
        <taxon>Spiralia</taxon>
        <taxon>Lophotrochozoa</taxon>
        <taxon>Bryozoa</taxon>
        <taxon>Gymnolaemata</taxon>
        <taxon>Cheilostomatida</taxon>
        <taxon>Flustrina</taxon>
        <taxon>Buguloidea</taxon>
        <taxon>Bugulidae</taxon>
        <taxon>Bugula</taxon>
    </lineage>
</organism>
<dbReference type="PANTHER" id="PTHR46641:SF2">
    <property type="entry name" value="FMRFAMIDE RECEPTOR"/>
    <property type="match status" value="1"/>
</dbReference>
<evidence type="ECO:0000313" key="3">
    <source>
        <dbReference type="Proteomes" id="UP000593567"/>
    </source>
</evidence>
<name>A0A7J7JNE4_BUGNE</name>
<dbReference type="OrthoDB" id="9990906at2759"/>
<evidence type="ECO:0000256" key="1">
    <source>
        <dbReference type="SAM" id="Phobius"/>
    </source>
</evidence>
<feature type="transmembrane region" description="Helical" evidence="1">
    <location>
        <begin position="119"/>
        <end position="141"/>
    </location>
</feature>
<dbReference type="EMBL" id="VXIV02002016">
    <property type="protein sequence ID" value="KAF6027850.1"/>
    <property type="molecule type" value="Genomic_DNA"/>
</dbReference>
<dbReference type="Gene3D" id="1.20.1070.10">
    <property type="entry name" value="Rhodopsin 7-helix transmembrane proteins"/>
    <property type="match status" value="1"/>
</dbReference>
<keyword evidence="1" id="KW-1133">Transmembrane helix</keyword>
<keyword evidence="1" id="KW-0472">Membrane</keyword>